<feature type="transmembrane region" description="Helical" evidence="10">
    <location>
        <begin position="142"/>
        <end position="166"/>
    </location>
</feature>
<dbReference type="Pfam" id="PF00999">
    <property type="entry name" value="Na_H_Exchanger"/>
    <property type="match status" value="1"/>
</dbReference>
<accession>A0A1G2P1Z5</accession>
<feature type="transmembrane region" description="Helical" evidence="10">
    <location>
        <begin position="295"/>
        <end position="313"/>
    </location>
</feature>
<evidence type="ECO:0000256" key="4">
    <source>
        <dbReference type="ARBA" id="ARBA00022692"/>
    </source>
</evidence>
<comment type="caution">
    <text evidence="12">The sequence shown here is derived from an EMBL/GenBank/DDBJ whole genome shotgun (WGS) entry which is preliminary data.</text>
</comment>
<dbReference type="Gene3D" id="1.20.1530.20">
    <property type="match status" value="2"/>
</dbReference>
<proteinExistence type="predicted"/>
<feature type="transmembrane region" description="Helical" evidence="10">
    <location>
        <begin position="359"/>
        <end position="379"/>
    </location>
</feature>
<evidence type="ECO:0000313" key="12">
    <source>
        <dbReference type="EMBL" id="OHA42365.1"/>
    </source>
</evidence>
<keyword evidence="8 10" id="KW-0472">Membrane</keyword>
<keyword evidence="9" id="KW-0739">Sodium transport</keyword>
<dbReference type="GO" id="GO:0006814">
    <property type="term" value="P:sodium ion transport"/>
    <property type="evidence" value="ECO:0007669"/>
    <property type="project" value="UniProtKB-KW"/>
</dbReference>
<organism evidence="12 13">
    <name type="scientific">Candidatus Taylorbacteria bacterium RIFCSPLOWO2_12_FULL_43_20</name>
    <dbReference type="NCBI Taxonomy" id="1802332"/>
    <lineage>
        <taxon>Bacteria</taxon>
        <taxon>Candidatus Tayloriibacteriota</taxon>
    </lineage>
</organism>
<reference evidence="12 13" key="1">
    <citation type="journal article" date="2016" name="Nat. Commun.">
        <title>Thousands of microbial genomes shed light on interconnected biogeochemical processes in an aquifer system.</title>
        <authorList>
            <person name="Anantharaman K."/>
            <person name="Brown C.T."/>
            <person name="Hug L.A."/>
            <person name="Sharon I."/>
            <person name="Castelle C.J."/>
            <person name="Probst A.J."/>
            <person name="Thomas B.C."/>
            <person name="Singh A."/>
            <person name="Wilkins M.J."/>
            <person name="Karaoz U."/>
            <person name="Brodie E.L."/>
            <person name="Williams K.H."/>
            <person name="Hubbard S.S."/>
            <person name="Banfield J.F."/>
        </authorList>
    </citation>
    <scope>NUCLEOTIDE SEQUENCE [LARGE SCALE GENOMIC DNA]</scope>
</reference>
<keyword evidence="6" id="KW-0915">Sodium</keyword>
<keyword evidence="2" id="KW-0813">Transport</keyword>
<dbReference type="GO" id="GO:0016020">
    <property type="term" value="C:membrane"/>
    <property type="evidence" value="ECO:0007669"/>
    <property type="project" value="UniProtKB-SubCell"/>
</dbReference>
<keyword evidence="7" id="KW-0406">Ion transport</keyword>
<dbReference type="GO" id="GO:0015297">
    <property type="term" value="F:antiporter activity"/>
    <property type="evidence" value="ECO:0007669"/>
    <property type="project" value="UniProtKB-KW"/>
</dbReference>
<evidence type="ECO:0000256" key="9">
    <source>
        <dbReference type="ARBA" id="ARBA00023201"/>
    </source>
</evidence>
<protein>
    <submittedName>
        <fullName evidence="12">Sodium:proton exchanger</fullName>
    </submittedName>
</protein>
<evidence type="ECO:0000313" key="13">
    <source>
        <dbReference type="Proteomes" id="UP000177269"/>
    </source>
</evidence>
<evidence type="ECO:0000259" key="11">
    <source>
        <dbReference type="Pfam" id="PF00999"/>
    </source>
</evidence>
<feature type="domain" description="Cation/H+ exchanger transmembrane" evidence="11">
    <location>
        <begin position="4"/>
        <end position="407"/>
    </location>
</feature>
<evidence type="ECO:0000256" key="8">
    <source>
        <dbReference type="ARBA" id="ARBA00023136"/>
    </source>
</evidence>
<sequence length="411" mass="42971">MIAAKLSGLVEKIGQPGVLGELLIGVLIGNLVLFGINTFEPIKTDFVVSFLAQLGVIILLFQIGLESNIAKMKKVGLRAGLVAIIGVVLPFIAGAYIVGPWLLPGLSQNAYLFLGATLTATSVGITARVFKDLKKLGTTEAQIVLGAAVIDDVLGLIILAVVSAIATAGSVSAGTVSIITLKAILFLAGAIIIGQLAAKNFGKFFSKINTGTGMKFTFALAFCLVFAFLAEEIGLAPIVGAFAAGLVLDPVHFKSFRGPEFAEELKETVESVPAEHRARILASVEPHSEKHIENLIEPIGYFLVPIFFVLTGINVKLETLADPKILFVALAITVVAFITKIAAGLAAGKVDKLIVGVGMIPRGEVGLIFATIGLALGVISDSVYSVIVIVVILSTLLTPPILAALLKRKTL</sequence>
<evidence type="ECO:0000256" key="6">
    <source>
        <dbReference type="ARBA" id="ARBA00023053"/>
    </source>
</evidence>
<evidence type="ECO:0000256" key="2">
    <source>
        <dbReference type="ARBA" id="ARBA00022448"/>
    </source>
</evidence>
<dbReference type="Proteomes" id="UP000177269">
    <property type="component" value="Unassembled WGS sequence"/>
</dbReference>
<dbReference type="InterPro" id="IPR006153">
    <property type="entry name" value="Cation/H_exchanger_TM"/>
</dbReference>
<comment type="subcellular location">
    <subcellularLocation>
        <location evidence="1">Membrane</location>
        <topology evidence="1">Multi-pass membrane protein</topology>
    </subcellularLocation>
</comment>
<evidence type="ECO:0000256" key="10">
    <source>
        <dbReference type="SAM" id="Phobius"/>
    </source>
</evidence>
<dbReference type="GO" id="GO:1902600">
    <property type="term" value="P:proton transmembrane transport"/>
    <property type="evidence" value="ECO:0007669"/>
    <property type="project" value="InterPro"/>
</dbReference>
<feature type="transmembrane region" description="Helical" evidence="10">
    <location>
        <begin position="21"/>
        <end position="40"/>
    </location>
</feature>
<dbReference type="InterPro" id="IPR038770">
    <property type="entry name" value="Na+/solute_symporter_sf"/>
</dbReference>
<evidence type="ECO:0000256" key="3">
    <source>
        <dbReference type="ARBA" id="ARBA00022449"/>
    </source>
</evidence>
<feature type="transmembrane region" description="Helical" evidence="10">
    <location>
        <begin position="385"/>
        <end position="406"/>
    </location>
</feature>
<evidence type="ECO:0000256" key="7">
    <source>
        <dbReference type="ARBA" id="ARBA00023065"/>
    </source>
</evidence>
<feature type="transmembrane region" description="Helical" evidence="10">
    <location>
        <begin position="210"/>
        <end position="229"/>
    </location>
</feature>
<dbReference type="PANTHER" id="PTHR43562">
    <property type="entry name" value="NAPA-TYPE SODIUM/HYDROGEN ANTIPORTER"/>
    <property type="match status" value="1"/>
</dbReference>
<keyword evidence="5 10" id="KW-1133">Transmembrane helix</keyword>
<feature type="transmembrane region" description="Helical" evidence="10">
    <location>
        <begin position="110"/>
        <end position="130"/>
    </location>
</feature>
<keyword evidence="4 10" id="KW-0812">Transmembrane</keyword>
<name>A0A1G2P1Z5_9BACT</name>
<feature type="transmembrane region" description="Helical" evidence="10">
    <location>
        <begin position="178"/>
        <end position="198"/>
    </location>
</feature>
<feature type="transmembrane region" description="Helical" evidence="10">
    <location>
        <begin position="77"/>
        <end position="98"/>
    </location>
</feature>
<evidence type="ECO:0000256" key="1">
    <source>
        <dbReference type="ARBA" id="ARBA00004141"/>
    </source>
</evidence>
<gene>
    <name evidence="12" type="ORF">A3G52_01405</name>
</gene>
<dbReference type="PANTHER" id="PTHR43562:SF3">
    <property type="entry name" value="SODIUM ION_PROTON EXCHANGER (EUROFUNG)"/>
    <property type="match status" value="1"/>
</dbReference>
<feature type="transmembrane region" description="Helical" evidence="10">
    <location>
        <begin position="46"/>
        <end position="65"/>
    </location>
</feature>
<keyword evidence="3" id="KW-0050">Antiport</keyword>
<dbReference type="EMBL" id="MHSK01000014">
    <property type="protein sequence ID" value="OHA42365.1"/>
    <property type="molecule type" value="Genomic_DNA"/>
</dbReference>
<evidence type="ECO:0000256" key="5">
    <source>
        <dbReference type="ARBA" id="ARBA00022989"/>
    </source>
</evidence>
<dbReference type="AlphaFoldDB" id="A0A1G2P1Z5"/>
<feature type="transmembrane region" description="Helical" evidence="10">
    <location>
        <begin position="325"/>
        <end position="347"/>
    </location>
</feature>